<dbReference type="Proteomes" id="UP000317593">
    <property type="component" value="Unassembled WGS sequence"/>
</dbReference>
<dbReference type="InterPro" id="IPR003834">
    <property type="entry name" value="Cyt_c_assmbl_TM_dom"/>
</dbReference>
<evidence type="ECO:0000256" key="8">
    <source>
        <dbReference type="SAM" id="SignalP"/>
    </source>
</evidence>
<dbReference type="SUPFAM" id="SSF52833">
    <property type="entry name" value="Thioredoxin-like"/>
    <property type="match status" value="1"/>
</dbReference>
<name>A0A521B7W5_9BACT</name>
<comment type="subcellular location">
    <subcellularLocation>
        <location evidence="1">Cell membrane</location>
        <topology evidence="1">Multi-pass membrane protein</topology>
    </subcellularLocation>
</comment>
<sequence>MILSKLNSPVLLFLFLLASAYSAHGQAAGTGTGSTLDKVKIKSAVRYDTLASGEEAQFAVIMDIKEGWHLNAHNPTLDYLIGVDLSIDASSHAIVSDIQYPRPKQMKFAFAQDVLDVYEGTAVILAKLKTPGDLPSGAYSLTGTLQVQACSDNVCLPPSNVNLEFPLTIGEQTAASVRTELFEELANRKSATLSSGNNQIASVFNQQGTFWAFFSIFLIGLALNLTPCVYPMMSVTVSLFGGQTTRKSPSAVAAFSKALVYVLGIVFMYSTLGVMAAYTGELFGNWLQSPWVLAGIGLLIFLLSLSMFGLFELQPPSWMMQKLGKTQQASGYIGHFLSGLLVGIFAAPCIGPPVIALLAFVGAQGSPLFGFITFLVMALGLGLPYLILGTFSGLLTKMPKSGVWMVWVKKVFGVMLVGIALFYLSLAFTPGYSMYAILVALVFGGVYLGFIERSGHQRQVFRWIKYAAGTGALISAFLLFQNLQKENVKWQAYDSELIEKTDKPIMLDFYADWCIPCIELDRKTFTDGRVIDETESFLRMKVDLTHFDSRRAGELRRKYDIAGVPTILFLDAEGQEIESARVTGFLEADRFLKRVEEAKQTGGDHSE</sequence>
<dbReference type="RefSeq" id="WP_142713155.1">
    <property type="nucleotide sequence ID" value="NZ_FXTH01000002.1"/>
</dbReference>
<feature type="signal peptide" evidence="8">
    <location>
        <begin position="1"/>
        <end position="23"/>
    </location>
</feature>
<gene>
    <name evidence="10" type="ORF">SAMN06265218_102278</name>
</gene>
<evidence type="ECO:0000259" key="9">
    <source>
        <dbReference type="PROSITE" id="PS51352"/>
    </source>
</evidence>
<keyword evidence="2" id="KW-1003">Cell membrane</keyword>
<dbReference type="GO" id="GO:0045454">
    <property type="term" value="P:cell redox homeostasis"/>
    <property type="evidence" value="ECO:0007669"/>
    <property type="project" value="TreeGrafter"/>
</dbReference>
<keyword evidence="11" id="KW-1185">Reference proteome</keyword>
<keyword evidence="6 7" id="KW-0472">Membrane</keyword>
<dbReference type="PANTHER" id="PTHR32234:SF0">
    <property type="entry name" value="THIOL:DISULFIDE INTERCHANGE PROTEIN DSBD"/>
    <property type="match status" value="1"/>
</dbReference>
<dbReference type="InterPro" id="IPR012336">
    <property type="entry name" value="Thioredoxin-like_fold"/>
</dbReference>
<evidence type="ECO:0000256" key="2">
    <source>
        <dbReference type="ARBA" id="ARBA00022475"/>
    </source>
</evidence>
<dbReference type="OrthoDB" id="9811036at2"/>
<protein>
    <submittedName>
        <fullName evidence="10">Thiol:disulfide interchange protein DsbD</fullName>
    </submittedName>
</protein>
<evidence type="ECO:0000313" key="11">
    <source>
        <dbReference type="Proteomes" id="UP000317593"/>
    </source>
</evidence>
<feature type="transmembrane region" description="Helical" evidence="7">
    <location>
        <begin position="463"/>
        <end position="480"/>
    </location>
</feature>
<dbReference type="InterPro" id="IPR028250">
    <property type="entry name" value="DsbDN"/>
</dbReference>
<feature type="transmembrane region" description="Helical" evidence="7">
    <location>
        <begin position="291"/>
        <end position="311"/>
    </location>
</feature>
<keyword evidence="4" id="KW-0201">Cytochrome c-type biogenesis</keyword>
<dbReference type="AlphaFoldDB" id="A0A521B7W5"/>
<dbReference type="Pfam" id="PF13098">
    <property type="entry name" value="Thioredoxin_2"/>
    <property type="match status" value="1"/>
</dbReference>
<organism evidence="10 11">
    <name type="scientific">Fodinibius sediminis</name>
    <dbReference type="NCBI Taxonomy" id="1214077"/>
    <lineage>
        <taxon>Bacteria</taxon>
        <taxon>Pseudomonadati</taxon>
        <taxon>Balneolota</taxon>
        <taxon>Balneolia</taxon>
        <taxon>Balneolales</taxon>
        <taxon>Balneolaceae</taxon>
        <taxon>Fodinibius</taxon>
    </lineage>
</organism>
<dbReference type="Pfam" id="PF11412">
    <property type="entry name" value="DsbD_N"/>
    <property type="match status" value="1"/>
</dbReference>
<evidence type="ECO:0000256" key="5">
    <source>
        <dbReference type="ARBA" id="ARBA00022989"/>
    </source>
</evidence>
<evidence type="ECO:0000256" key="3">
    <source>
        <dbReference type="ARBA" id="ARBA00022692"/>
    </source>
</evidence>
<feature type="chain" id="PRO_5021785455" evidence="8">
    <location>
        <begin position="24"/>
        <end position="607"/>
    </location>
</feature>
<evidence type="ECO:0000313" key="10">
    <source>
        <dbReference type="EMBL" id="SMO43173.1"/>
    </source>
</evidence>
<reference evidence="10 11" key="1">
    <citation type="submission" date="2017-05" db="EMBL/GenBank/DDBJ databases">
        <authorList>
            <person name="Varghese N."/>
            <person name="Submissions S."/>
        </authorList>
    </citation>
    <scope>NUCLEOTIDE SEQUENCE [LARGE SCALE GENOMIC DNA]</scope>
    <source>
        <strain evidence="10 11">DSM 21194</strain>
    </source>
</reference>
<dbReference type="Pfam" id="PF02683">
    <property type="entry name" value="DsbD_TM"/>
    <property type="match status" value="1"/>
</dbReference>
<feature type="transmembrane region" description="Helical" evidence="7">
    <location>
        <begin position="258"/>
        <end position="279"/>
    </location>
</feature>
<evidence type="ECO:0000256" key="6">
    <source>
        <dbReference type="ARBA" id="ARBA00023136"/>
    </source>
</evidence>
<dbReference type="InterPro" id="IPR036249">
    <property type="entry name" value="Thioredoxin-like_sf"/>
</dbReference>
<feature type="transmembrane region" description="Helical" evidence="7">
    <location>
        <begin position="332"/>
        <end position="362"/>
    </location>
</feature>
<dbReference type="PANTHER" id="PTHR32234">
    <property type="entry name" value="THIOL:DISULFIDE INTERCHANGE PROTEIN DSBD"/>
    <property type="match status" value="1"/>
</dbReference>
<evidence type="ECO:0000256" key="1">
    <source>
        <dbReference type="ARBA" id="ARBA00004651"/>
    </source>
</evidence>
<accession>A0A521B7W5</accession>
<feature type="transmembrane region" description="Helical" evidence="7">
    <location>
        <begin position="210"/>
        <end position="237"/>
    </location>
</feature>
<keyword evidence="3 7" id="KW-0812">Transmembrane</keyword>
<evidence type="ECO:0000256" key="7">
    <source>
        <dbReference type="SAM" id="Phobius"/>
    </source>
</evidence>
<feature type="transmembrane region" description="Helical" evidence="7">
    <location>
        <begin position="368"/>
        <end position="395"/>
    </location>
</feature>
<keyword evidence="5 7" id="KW-1133">Transmembrane helix</keyword>
<evidence type="ECO:0000256" key="4">
    <source>
        <dbReference type="ARBA" id="ARBA00022748"/>
    </source>
</evidence>
<dbReference type="GO" id="GO:0015035">
    <property type="term" value="F:protein-disulfide reductase activity"/>
    <property type="evidence" value="ECO:0007669"/>
    <property type="project" value="TreeGrafter"/>
</dbReference>
<feature type="transmembrane region" description="Helical" evidence="7">
    <location>
        <begin position="407"/>
        <end position="426"/>
    </location>
</feature>
<dbReference type="GO" id="GO:0017004">
    <property type="term" value="P:cytochrome complex assembly"/>
    <property type="evidence" value="ECO:0007669"/>
    <property type="project" value="UniProtKB-KW"/>
</dbReference>
<feature type="transmembrane region" description="Helical" evidence="7">
    <location>
        <begin position="432"/>
        <end position="451"/>
    </location>
</feature>
<keyword evidence="8" id="KW-0732">Signal</keyword>
<dbReference type="InterPro" id="IPR013766">
    <property type="entry name" value="Thioredoxin_domain"/>
</dbReference>
<proteinExistence type="predicted"/>
<dbReference type="Gene3D" id="3.40.30.10">
    <property type="entry name" value="Glutaredoxin"/>
    <property type="match status" value="1"/>
</dbReference>
<dbReference type="PROSITE" id="PS51352">
    <property type="entry name" value="THIOREDOXIN_2"/>
    <property type="match status" value="1"/>
</dbReference>
<dbReference type="EMBL" id="FXTH01000002">
    <property type="protein sequence ID" value="SMO43173.1"/>
    <property type="molecule type" value="Genomic_DNA"/>
</dbReference>
<feature type="domain" description="Thioredoxin" evidence="9">
    <location>
        <begin position="468"/>
        <end position="600"/>
    </location>
</feature>
<dbReference type="GO" id="GO:0005886">
    <property type="term" value="C:plasma membrane"/>
    <property type="evidence" value="ECO:0007669"/>
    <property type="project" value="UniProtKB-SubCell"/>
</dbReference>